<reference evidence="2 3" key="1">
    <citation type="submission" date="2020-08" db="EMBL/GenBank/DDBJ databases">
        <title>Genomic Encyclopedia of Type Strains, Phase IV (KMG-IV): sequencing the most valuable type-strain genomes for metagenomic binning, comparative biology and taxonomic classification.</title>
        <authorList>
            <person name="Goeker M."/>
        </authorList>
    </citation>
    <scope>NUCLEOTIDE SEQUENCE [LARGE SCALE GENOMIC DNA]</scope>
    <source>
        <strain evidence="2 3">DSM 100021</strain>
    </source>
</reference>
<proteinExistence type="predicted"/>
<feature type="region of interest" description="Disordered" evidence="1">
    <location>
        <begin position="73"/>
        <end position="122"/>
    </location>
</feature>
<comment type="caution">
    <text evidence="2">The sequence shown here is derived from an EMBL/GenBank/DDBJ whole genome shotgun (WGS) entry which is preliminary data.</text>
</comment>
<evidence type="ECO:0000256" key="1">
    <source>
        <dbReference type="SAM" id="MobiDB-lite"/>
    </source>
</evidence>
<dbReference type="EMBL" id="JACIED010000002">
    <property type="protein sequence ID" value="MBB4007583.1"/>
    <property type="molecule type" value="Genomic_DNA"/>
</dbReference>
<evidence type="ECO:0000313" key="3">
    <source>
        <dbReference type="Proteomes" id="UP000544107"/>
    </source>
</evidence>
<evidence type="ECO:0000313" key="2">
    <source>
        <dbReference type="EMBL" id="MBB4007583.1"/>
    </source>
</evidence>
<accession>A0A7W6HLU3</accession>
<feature type="compositionally biased region" description="Basic and acidic residues" evidence="1">
    <location>
        <begin position="106"/>
        <end position="115"/>
    </location>
</feature>
<feature type="region of interest" description="Disordered" evidence="1">
    <location>
        <begin position="175"/>
        <end position="195"/>
    </location>
</feature>
<organism evidence="2 3">
    <name type="scientific">Allorhizobium taibaishanense</name>
    <dbReference type="NCBI Taxonomy" id="887144"/>
    <lineage>
        <taxon>Bacteria</taxon>
        <taxon>Pseudomonadati</taxon>
        <taxon>Pseudomonadota</taxon>
        <taxon>Alphaproteobacteria</taxon>
        <taxon>Hyphomicrobiales</taxon>
        <taxon>Rhizobiaceae</taxon>
        <taxon>Rhizobium/Agrobacterium group</taxon>
        <taxon>Allorhizobium</taxon>
    </lineage>
</organism>
<feature type="compositionally biased region" description="Basic and acidic residues" evidence="1">
    <location>
        <begin position="84"/>
        <end position="98"/>
    </location>
</feature>
<protein>
    <submittedName>
        <fullName evidence="2">Uncharacterized protein</fullName>
    </submittedName>
</protein>
<dbReference type="Proteomes" id="UP000544107">
    <property type="component" value="Unassembled WGS sequence"/>
</dbReference>
<gene>
    <name evidence="2" type="ORF">GGQ71_001846</name>
</gene>
<feature type="compositionally biased region" description="Basic and acidic residues" evidence="1">
    <location>
        <begin position="185"/>
        <end position="195"/>
    </location>
</feature>
<name>A0A7W6HLU3_9HYPH</name>
<dbReference type="AlphaFoldDB" id="A0A7W6HLU3"/>
<sequence length="195" mass="21539">MALSHLFRWRPKSDNSSLCALRAFPSSTETHQLDFHTFSGGKPIRHFPGKCSSHTVAQSFEAYCQPSLIKPKVETNRQTQKQTMYERGRRTTDNRLKPSMDASSWSRDKTDRRTFAETPASLPDSLATHAAATKRAAKAELAAGCPPNLCCARSTSHSHKLFKNACKPLLQQPLPGSILTSGDSPKCRSPHEAGF</sequence>